<dbReference type="AlphaFoldDB" id="A0AAN8LA75"/>
<organism evidence="1 2">
    <name type="scientific">Coregonus suidteri</name>
    <dbReference type="NCBI Taxonomy" id="861788"/>
    <lineage>
        <taxon>Eukaryota</taxon>
        <taxon>Metazoa</taxon>
        <taxon>Chordata</taxon>
        <taxon>Craniata</taxon>
        <taxon>Vertebrata</taxon>
        <taxon>Euteleostomi</taxon>
        <taxon>Actinopterygii</taxon>
        <taxon>Neopterygii</taxon>
        <taxon>Teleostei</taxon>
        <taxon>Protacanthopterygii</taxon>
        <taxon>Salmoniformes</taxon>
        <taxon>Salmonidae</taxon>
        <taxon>Coregoninae</taxon>
        <taxon>Coregonus</taxon>
    </lineage>
</organism>
<dbReference type="EMBL" id="JAGTTL010000026">
    <property type="protein sequence ID" value="KAK6301960.1"/>
    <property type="molecule type" value="Genomic_DNA"/>
</dbReference>
<reference evidence="1 2" key="1">
    <citation type="submission" date="2021-04" db="EMBL/GenBank/DDBJ databases">
        <authorList>
            <person name="De Guttry C."/>
            <person name="Zahm M."/>
            <person name="Klopp C."/>
            <person name="Cabau C."/>
            <person name="Louis A."/>
            <person name="Berthelot C."/>
            <person name="Parey E."/>
            <person name="Roest Crollius H."/>
            <person name="Montfort J."/>
            <person name="Robinson-Rechavi M."/>
            <person name="Bucao C."/>
            <person name="Bouchez O."/>
            <person name="Gislard M."/>
            <person name="Lluch J."/>
            <person name="Milhes M."/>
            <person name="Lampietro C."/>
            <person name="Lopez Roques C."/>
            <person name="Donnadieu C."/>
            <person name="Braasch I."/>
            <person name="Desvignes T."/>
            <person name="Postlethwait J."/>
            <person name="Bobe J."/>
            <person name="Wedekind C."/>
            <person name="Guiguen Y."/>
        </authorList>
    </citation>
    <scope>NUCLEOTIDE SEQUENCE [LARGE SCALE GENOMIC DNA]</scope>
    <source>
        <strain evidence="1">Cs_M1</strain>
        <tissue evidence="1">Blood</tissue>
    </source>
</reference>
<name>A0AAN8LA75_9TELE</name>
<accession>A0AAN8LA75</accession>
<evidence type="ECO:0000313" key="1">
    <source>
        <dbReference type="EMBL" id="KAK6301960.1"/>
    </source>
</evidence>
<evidence type="ECO:0000313" key="2">
    <source>
        <dbReference type="Proteomes" id="UP001356427"/>
    </source>
</evidence>
<feature type="non-terminal residue" evidence="1">
    <location>
        <position position="1"/>
    </location>
</feature>
<dbReference type="Proteomes" id="UP001356427">
    <property type="component" value="Unassembled WGS sequence"/>
</dbReference>
<keyword evidence="2" id="KW-1185">Reference proteome</keyword>
<proteinExistence type="predicted"/>
<gene>
    <name evidence="1" type="ORF">J4Q44_G00280130</name>
</gene>
<sequence>WITLGKVPSFFSFLVTPVGSPTWSFGLSDWLKVKCLPLTSRAVLQVETAGSSVPGR</sequence>
<comment type="caution">
    <text evidence="1">The sequence shown here is derived from an EMBL/GenBank/DDBJ whole genome shotgun (WGS) entry which is preliminary data.</text>
</comment>
<protein>
    <submittedName>
        <fullName evidence="1">Uncharacterized protein</fullName>
    </submittedName>
</protein>